<comment type="caution">
    <text evidence="1">The sequence shown here is derived from an EMBL/GenBank/DDBJ whole genome shotgun (WGS) entry which is preliminary data.</text>
</comment>
<evidence type="ECO:0000313" key="1">
    <source>
        <dbReference type="EMBL" id="KAH6655263.1"/>
    </source>
</evidence>
<accession>A0A9P8UN48</accession>
<dbReference type="Gene3D" id="3.40.50.150">
    <property type="entry name" value="Vaccinia Virus protein VP39"/>
    <property type="match status" value="1"/>
</dbReference>
<dbReference type="InterPro" id="IPR029063">
    <property type="entry name" value="SAM-dependent_MTases_sf"/>
</dbReference>
<dbReference type="PANTHER" id="PTHR14614:SF104">
    <property type="entry name" value="N-METHYLTRANSFERASE, PUTATIVE (AFU_ORTHOLOGUE AFUA_1G17750)-RELATED"/>
    <property type="match status" value="1"/>
</dbReference>
<sequence length="305" mass="34195">MALLLRITNVEVCEDPEDFLNESLATIFPDDVMTQHGDASHALRYTSPHLPKPLYIRLADPDEEEDRVLFGHYLWNASLMLAEFIEAGTSGLQLCPPLRRGEALELGEGRLIEAAFDVRGLSTIELGSGTALPSILSALSGAKSVVATDYPSPPLMELLHANLSHNTHPTFSPLGKPAESISVEGHAWGDLDSGPFTQKHKGGFDRVLACDCLWMPWQHDNLRRSISWFMKDSAESRAWIVAGFHTGRHNMVGFFDDRKLAEAGLELEKIWERDVEGQEREWAIERKDDSDRRRWLVVASVKKKL</sequence>
<dbReference type="InterPro" id="IPR019410">
    <property type="entry name" value="Methyltransf_16"/>
</dbReference>
<keyword evidence="2" id="KW-1185">Reference proteome</keyword>
<evidence type="ECO:0008006" key="3">
    <source>
        <dbReference type="Google" id="ProtNLM"/>
    </source>
</evidence>
<dbReference type="GO" id="GO:0005737">
    <property type="term" value="C:cytoplasm"/>
    <property type="evidence" value="ECO:0007669"/>
    <property type="project" value="TreeGrafter"/>
</dbReference>
<dbReference type="PANTHER" id="PTHR14614">
    <property type="entry name" value="HEPATOCELLULAR CARCINOMA-ASSOCIATED ANTIGEN"/>
    <property type="match status" value="1"/>
</dbReference>
<dbReference type="Proteomes" id="UP000758603">
    <property type="component" value="Unassembled WGS sequence"/>
</dbReference>
<reference evidence="1" key="1">
    <citation type="journal article" date="2021" name="Nat. Commun.">
        <title>Genetic determinants of endophytism in the Arabidopsis root mycobiome.</title>
        <authorList>
            <person name="Mesny F."/>
            <person name="Miyauchi S."/>
            <person name="Thiergart T."/>
            <person name="Pickel B."/>
            <person name="Atanasova L."/>
            <person name="Karlsson M."/>
            <person name="Huettel B."/>
            <person name="Barry K.W."/>
            <person name="Haridas S."/>
            <person name="Chen C."/>
            <person name="Bauer D."/>
            <person name="Andreopoulos W."/>
            <person name="Pangilinan J."/>
            <person name="LaButti K."/>
            <person name="Riley R."/>
            <person name="Lipzen A."/>
            <person name="Clum A."/>
            <person name="Drula E."/>
            <person name="Henrissat B."/>
            <person name="Kohler A."/>
            <person name="Grigoriev I.V."/>
            <person name="Martin F.M."/>
            <person name="Hacquard S."/>
        </authorList>
    </citation>
    <scope>NUCLEOTIDE SEQUENCE</scope>
    <source>
        <strain evidence="1">MPI-SDFR-AT-0073</strain>
    </source>
</reference>
<dbReference type="GO" id="GO:0008757">
    <property type="term" value="F:S-adenosylmethionine-dependent methyltransferase activity"/>
    <property type="evidence" value="ECO:0007669"/>
    <property type="project" value="UniProtKB-ARBA"/>
</dbReference>
<name>A0A9P8UN48_9PEZI</name>
<dbReference type="SUPFAM" id="SSF53335">
    <property type="entry name" value="S-adenosyl-L-methionine-dependent methyltransferases"/>
    <property type="match status" value="1"/>
</dbReference>
<dbReference type="EMBL" id="JAGPXC010000003">
    <property type="protein sequence ID" value="KAH6655263.1"/>
    <property type="molecule type" value="Genomic_DNA"/>
</dbReference>
<organism evidence="1 2">
    <name type="scientific">Truncatella angustata</name>
    <dbReference type="NCBI Taxonomy" id="152316"/>
    <lineage>
        <taxon>Eukaryota</taxon>
        <taxon>Fungi</taxon>
        <taxon>Dikarya</taxon>
        <taxon>Ascomycota</taxon>
        <taxon>Pezizomycotina</taxon>
        <taxon>Sordariomycetes</taxon>
        <taxon>Xylariomycetidae</taxon>
        <taxon>Amphisphaeriales</taxon>
        <taxon>Sporocadaceae</taxon>
        <taxon>Truncatella</taxon>
    </lineage>
</organism>
<dbReference type="RefSeq" id="XP_045959528.1">
    <property type="nucleotide sequence ID" value="XM_046099827.1"/>
</dbReference>
<proteinExistence type="predicted"/>
<protein>
    <recommendedName>
        <fullName evidence="3">Nicotinamide N-methyltransferase</fullName>
    </recommendedName>
</protein>
<dbReference type="GeneID" id="70128719"/>
<evidence type="ECO:0000313" key="2">
    <source>
        <dbReference type="Proteomes" id="UP000758603"/>
    </source>
</evidence>
<dbReference type="AlphaFoldDB" id="A0A9P8UN48"/>
<dbReference type="Pfam" id="PF10294">
    <property type="entry name" value="Methyltransf_16"/>
    <property type="match status" value="1"/>
</dbReference>
<dbReference type="OrthoDB" id="407325at2759"/>
<gene>
    <name evidence="1" type="ORF">BKA67DRAFT_534195</name>
</gene>